<dbReference type="InterPro" id="IPR036322">
    <property type="entry name" value="WD40_repeat_dom_sf"/>
</dbReference>
<proteinExistence type="predicted"/>
<dbReference type="Proteomes" id="UP000780801">
    <property type="component" value="Unassembled WGS sequence"/>
</dbReference>
<protein>
    <submittedName>
        <fullName evidence="3">Uncharacterized protein</fullName>
    </submittedName>
</protein>
<reference evidence="3" key="1">
    <citation type="journal article" date="2020" name="Fungal Divers.">
        <title>Resolving the Mortierellaceae phylogeny through synthesis of multi-gene phylogenetics and phylogenomics.</title>
        <authorList>
            <person name="Vandepol N."/>
            <person name="Liber J."/>
            <person name="Desiro A."/>
            <person name="Na H."/>
            <person name="Kennedy M."/>
            <person name="Barry K."/>
            <person name="Grigoriev I.V."/>
            <person name="Miller A.N."/>
            <person name="O'Donnell K."/>
            <person name="Stajich J.E."/>
            <person name="Bonito G."/>
        </authorList>
    </citation>
    <scope>NUCLEOTIDE SEQUENCE</scope>
    <source>
        <strain evidence="3">KOD1015</strain>
    </source>
</reference>
<evidence type="ECO:0000256" key="1">
    <source>
        <dbReference type="ARBA" id="ARBA00022574"/>
    </source>
</evidence>
<comment type="caution">
    <text evidence="3">The sequence shown here is derived from an EMBL/GenBank/DDBJ whole genome shotgun (WGS) entry which is preliminary data.</text>
</comment>
<dbReference type="InterPro" id="IPR051179">
    <property type="entry name" value="WD_repeat_multifunction"/>
</dbReference>
<dbReference type="PANTHER" id="PTHR19857">
    <property type="entry name" value="MITOCHONDRIAL DIVISION PROTEIN 1-RELATED"/>
    <property type="match status" value="1"/>
</dbReference>
<feature type="non-terminal residue" evidence="3">
    <location>
        <position position="445"/>
    </location>
</feature>
<gene>
    <name evidence="3" type="ORF">BGW38_006984</name>
</gene>
<evidence type="ECO:0000256" key="2">
    <source>
        <dbReference type="ARBA" id="ARBA00022737"/>
    </source>
</evidence>
<dbReference type="InterPro" id="IPR015943">
    <property type="entry name" value="WD40/YVTN_repeat-like_dom_sf"/>
</dbReference>
<keyword evidence="1" id="KW-0853">WD repeat</keyword>
<dbReference type="OrthoDB" id="1065058at2759"/>
<dbReference type="AlphaFoldDB" id="A0A9P6FM95"/>
<evidence type="ECO:0000313" key="3">
    <source>
        <dbReference type="EMBL" id="KAF9577666.1"/>
    </source>
</evidence>
<dbReference type="Gene3D" id="2.130.10.10">
    <property type="entry name" value="YVTN repeat-like/Quinoprotein amine dehydrogenase"/>
    <property type="match status" value="1"/>
</dbReference>
<organism evidence="3 4">
    <name type="scientific">Lunasporangiospora selenospora</name>
    <dbReference type="NCBI Taxonomy" id="979761"/>
    <lineage>
        <taxon>Eukaryota</taxon>
        <taxon>Fungi</taxon>
        <taxon>Fungi incertae sedis</taxon>
        <taxon>Mucoromycota</taxon>
        <taxon>Mortierellomycotina</taxon>
        <taxon>Mortierellomycetes</taxon>
        <taxon>Mortierellales</taxon>
        <taxon>Mortierellaceae</taxon>
        <taxon>Lunasporangiospora</taxon>
    </lineage>
</organism>
<accession>A0A9P6FM95</accession>
<dbReference type="EMBL" id="JAABOA010004535">
    <property type="protein sequence ID" value="KAF9577666.1"/>
    <property type="molecule type" value="Genomic_DNA"/>
</dbReference>
<sequence>EYEDDLGLGAFLPEAYCGPVEETASGSSNSSEVLLDKDWKQECRARIISERNWSKGRIQSLFTLRVHQSSISRLRIKHGKLLSADMFGRVAVWDTQTFECEFYIDTIMGPVQLLDFGASSMIMTVVSRSGICRIWDLKTREQLNSTSDFDIVCMTMSDDYLLLGLKSGQIHVVDFMTGQVLRSTAPLSFETVHDIFIQNNTMIVATSHNIHITSIDTLEEYHRCPLPIPQSIPTFCSVFHIRSLVLLMDGQLVHVEWQPLYKSSNKNFYIDTQLELPPDLTQPPTIHRTKVPPIQTITSIAIGGVHPHVLTTNADRTSLDDTIRVCPTIRKNRGGQSRRASSEVMDNIVLPHATDDTLSNLYHGADIALSAGGDGTVVAAIGNTGEEEDVEAKDTGVTLTSENEYISEYLRSCGLRPSFMDVDEDVVVIGTNKGDIVVLGMFPQD</sequence>
<evidence type="ECO:0000313" key="4">
    <source>
        <dbReference type="Proteomes" id="UP000780801"/>
    </source>
</evidence>
<dbReference type="SUPFAM" id="SSF50978">
    <property type="entry name" value="WD40 repeat-like"/>
    <property type="match status" value="1"/>
</dbReference>
<dbReference type="PANTHER" id="PTHR19857:SF8">
    <property type="entry name" value="ANGIO-ASSOCIATED MIGRATORY CELL PROTEIN"/>
    <property type="match status" value="1"/>
</dbReference>
<name>A0A9P6FM95_9FUNG</name>
<keyword evidence="2" id="KW-0677">Repeat</keyword>
<keyword evidence="4" id="KW-1185">Reference proteome</keyword>